<dbReference type="Pfam" id="PF01047">
    <property type="entry name" value="MarR"/>
    <property type="match status" value="1"/>
</dbReference>
<accession>A0A917T1D7</accession>
<keyword evidence="3" id="KW-0804">Transcription</keyword>
<dbReference type="InterPro" id="IPR039422">
    <property type="entry name" value="MarR/SlyA-like"/>
</dbReference>
<proteinExistence type="predicted"/>
<dbReference type="Gene3D" id="1.10.10.10">
    <property type="entry name" value="Winged helix-like DNA-binding domain superfamily/Winged helix DNA-binding domain"/>
    <property type="match status" value="1"/>
</dbReference>
<feature type="region of interest" description="Disordered" evidence="4">
    <location>
        <begin position="180"/>
        <end position="234"/>
    </location>
</feature>
<dbReference type="PANTHER" id="PTHR33164">
    <property type="entry name" value="TRANSCRIPTIONAL REGULATOR, MARR FAMILY"/>
    <property type="match status" value="1"/>
</dbReference>
<dbReference type="GO" id="GO:0003677">
    <property type="term" value="F:DNA binding"/>
    <property type="evidence" value="ECO:0007669"/>
    <property type="project" value="UniProtKB-KW"/>
</dbReference>
<evidence type="ECO:0000313" key="7">
    <source>
        <dbReference type="Proteomes" id="UP000655208"/>
    </source>
</evidence>
<dbReference type="SMART" id="SM00347">
    <property type="entry name" value="HTH_MARR"/>
    <property type="match status" value="1"/>
</dbReference>
<dbReference type="PROSITE" id="PS01117">
    <property type="entry name" value="HTH_MARR_1"/>
    <property type="match status" value="1"/>
</dbReference>
<dbReference type="InterPro" id="IPR000835">
    <property type="entry name" value="HTH_MarR-typ"/>
</dbReference>
<protein>
    <recommendedName>
        <fullName evidence="5">HTH marR-type domain-containing protein</fullName>
    </recommendedName>
</protein>
<keyword evidence="1" id="KW-0805">Transcription regulation</keyword>
<dbReference type="RefSeq" id="WP_229674372.1">
    <property type="nucleotide sequence ID" value="NZ_BMNA01000004.1"/>
</dbReference>
<dbReference type="InterPro" id="IPR011991">
    <property type="entry name" value="ArsR-like_HTH"/>
</dbReference>
<comment type="caution">
    <text evidence="6">The sequence shown here is derived from an EMBL/GenBank/DDBJ whole genome shotgun (WGS) entry which is preliminary data.</text>
</comment>
<evidence type="ECO:0000313" key="6">
    <source>
        <dbReference type="EMBL" id="GGM04833.1"/>
    </source>
</evidence>
<evidence type="ECO:0000256" key="1">
    <source>
        <dbReference type="ARBA" id="ARBA00023015"/>
    </source>
</evidence>
<organism evidence="6 7">
    <name type="scientific">Nakamurella endophytica</name>
    <dbReference type="NCBI Taxonomy" id="1748367"/>
    <lineage>
        <taxon>Bacteria</taxon>
        <taxon>Bacillati</taxon>
        <taxon>Actinomycetota</taxon>
        <taxon>Actinomycetes</taxon>
        <taxon>Nakamurellales</taxon>
        <taxon>Nakamurellaceae</taxon>
        <taxon>Nakamurella</taxon>
    </lineage>
</organism>
<dbReference type="SUPFAM" id="SSF46785">
    <property type="entry name" value="Winged helix' DNA-binding domain"/>
    <property type="match status" value="1"/>
</dbReference>
<dbReference type="AlphaFoldDB" id="A0A917T1D7"/>
<name>A0A917T1D7_9ACTN</name>
<reference evidence="6" key="1">
    <citation type="journal article" date="2014" name="Int. J. Syst. Evol. Microbiol.">
        <title>Complete genome sequence of Corynebacterium casei LMG S-19264T (=DSM 44701T), isolated from a smear-ripened cheese.</title>
        <authorList>
            <consortium name="US DOE Joint Genome Institute (JGI-PGF)"/>
            <person name="Walter F."/>
            <person name="Albersmeier A."/>
            <person name="Kalinowski J."/>
            <person name="Ruckert C."/>
        </authorList>
    </citation>
    <scope>NUCLEOTIDE SEQUENCE</scope>
    <source>
        <strain evidence="6">CGMCC 4.7308</strain>
    </source>
</reference>
<dbReference type="EMBL" id="BMNA01000004">
    <property type="protein sequence ID" value="GGM04833.1"/>
    <property type="molecule type" value="Genomic_DNA"/>
</dbReference>
<reference evidence="6" key="2">
    <citation type="submission" date="2020-09" db="EMBL/GenBank/DDBJ databases">
        <authorList>
            <person name="Sun Q."/>
            <person name="Zhou Y."/>
        </authorList>
    </citation>
    <scope>NUCLEOTIDE SEQUENCE</scope>
    <source>
        <strain evidence="6">CGMCC 4.7308</strain>
    </source>
</reference>
<dbReference type="CDD" id="cd00090">
    <property type="entry name" value="HTH_ARSR"/>
    <property type="match status" value="1"/>
</dbReference>
<dbReference type="GO" id="GO:0006950">
    <property type="term" value="P:response to stress"/>
    <property type="evidence" value="ECO:0007669"/>
    <property type="project" value="TreeGrafter"/>
</dbReference>
<dbReference type="InterPro" id="IPR036388">
    <property type="entry name" value="WH-like_DNA-bd_sf"/>
</dbReference>
<evidence type="ECO:0000256" key="2">
    <source>
        <dbReference type="ARBA" id="ARBA00023125"/>
    </source>
</evidence>
<gene>
    <name evidence="6" type="ORF">GCM10011594_26350</name>
</gene>
<feature type="region of interest" description="Disordered" evidence="4">
    <location>
        <begin position="1"/>
        <end position="28"/>
    </location>
</feature>
<feature type="compositionally biased region" description="Low complexity" evidence="4">
    <location>
        <begin position="204"/>
        <end position="227"/>
    </location>
</feature>
<dbReference type="InterPro" id="IPR023187">
    <property type="entry name" value="Tscrpt_reg_MarR-type_CS"/>
</dbReference>
<feature type="domain" description="HTH marR-type" evidence="5">
    <location>
        <begin position="35"/>
        <end position="166"/>
    </location>
</feature>
<evidence type="ECO:0000259" key="5">
    <source>
        <dbReference type="PROSITE" id="PS50995"/>
    </source>
</evidence>
<dbReference type="GO" id="GO:0003700">
    <property type="term" value="F:DNA-binding transcription factor activity"/>
    <property type="evidence" value="ECO:0007669"/>
    <property type="project" value="InterPro"/>
</dbReference>
<keyword evidence="2" id="KW-0238">DNA-binding</keyword>
<sequence>MTAVDLPTDAAGAAGGGRTAGDGAPDHDAAAVQDSIEIAERMIAVLRAHGRLKARLSTGTEDFNATVLLVKLYKEGPRRASELAADLCADPSTVSRQVSGLVKAGLLERRADPDDGRASILWVTKAGRAQALEHTRRRGAALTPVVQGWSPDDRATFVRLLDLYADGLEQHRDRILHEVAPSRGPEPAGHGTTAAPAAPPAVGPPAGADPAAADPTRPTPAPTTTDDAATERAH</sequence>
<evidence type="ECO:0000256" key="4">
    <source>
        <dbReference type="SAM" id="MobiDB-lite"/>
    </source>
</evidence>
<dbReference type="Proteomes" id="UP000655208">
    <property type="component" value="Unassembled WGS sequence"/>
</dbReference>
<evidence type="ECO:0000256" key="3">
    <source>
        <dbReference type="ARBA" id="ARBA00023163"/>
    </source>
</evidence>
<keyword evidence="7" id="KW-1185">Reference proteome</keyword>
<feature type="compositionally biased region" description="Low complexity" evidence="4">
    <location>
        <begin position="187"/>
        <end position="196"/>
    </location>
</feature>
<dbReference type="PROSITE" id="PS50995">
    <property type="entry name" value="HTH_MARR_2"/>
    <property type="match status" value="1"/>
</dbReference>
<dbReference type="InterPro" id="IPR036390">
    <property type="entry name" value="WH_DNA-bd_sf"/>
</dbReference>
<dbReference type="PANTHER" id="PTHR33164:SF57">
    <property type="entry name" value="MARR-FAMILY TRANSCRIPTIONAL REGULATOR"/>
    <property type="match status" value="1"/>
</dbReference>